<dbReference type="Pfam" id="PF13439">
    <property type="entry name" value="Glyco_transf_4"/>
    <property type="match status" value="1"/>
</dbReference>
<dbReference type="Gene3D" id="3.40.50.2000">
    <property type="entry name" value="Glycogen Phosphorylase B"/>
    <property type="match status" value="2"/>
</dbReference>
<sequence length="374" mass="39810">MTALRVILDEMTTAPNSAAARYAEDLTRQLIATAPSGATVAGIVSAAPEADYARIVELLPGLTVLHKSPLAHRELSAAWRHGITRIPGGGMVHAPSLFAPLGRHERAGVRGIQVAVTVHDATPWTDPELVAPRVVAWNQAMVKRAERFADAVITQTHAVAEVLAERFDFGDRLRVINGAPSSRLHPVVDAAERRERLGLPAPSGGYLLTWSSLGRRDGLGALIVALDMLPELTLVVIGDDAPPEGSDAALPNGRVLPLGPLEDDDLAAVLEGAELFVQPGRSESVGLALLDALAFGLPVIHSDAPSLVEIAAEAGVVVPGDRSDGYSERLADAIRELIEDAARLERLSIAASDRVRAFSWRDSAEQVWRLHAEL</sequence>
<keyword evidence="1" id="KW-0328">Glycosyltransferase</keyword>
<organism evidence="5 6">
    <name type="scientific">Lysinimonas soli</name>
    <dbReference type="NCBI Taxonomy" id="1074233"/>
    <lineage>
        <taxon>Bacteria</taxon>
        <taxon>Bacillati</taxon>
        <taxon>Actinomycetota</taxon>
        <taxon>Actinomycetes</taxon>
        <taxon>Micrococcales</taxon>
        <taxon>Microbacteriaceae</taxon>
        <taxon>Lysinimonas</taxon>
    </lineage>
</organism>
<protein>
    <submittedName>
        <fullName evidence="5">Glycosyltransferase family 4 protein</fullName>
    </submittedName>
</protein>
<feature type="domain" description="Glycosyl transferase family 1" evidence="3">
    <location>
        <begin position="207"/>
        <end position="351"/>
    </location>
</feature>
<evidence type="ECO:0000259" key="4">
    <source>
        <dbReference type="Pfam" id="PF13439"/>
    </source>
</evidence>
<dbReference type="Pfam" id="PF00534">
    <property type="entry name" value="Glycos_transf_1"/>
    <property type="match status" value="1"/>
</dbReference>
<evidence type="ECO:0000256" key="1">
    <source>
        <dbReference type="ARBA" id="ARBA00022676"/>
    </source>
</evidence>
<dbReference type="PANTHER" id="PTHR46401:SF2">
    <property type="entry name" value="GLYCOSYLTRANSFERASE WBBK-RELATED"/>
    <property type="match status" value="1"/>
</dbReference>
<feature type="domain" description="Glycosyltransferase subfamily 4-like N-terminal" evidence="4">
    <location>
        <begin position="20"/>
        <end position="176"/>
    </location>
</feature>
<proteinExistence type="predicted"/>
<evidence type="ECO:0000313" key="5">
    <source>
        <dbReference type="EMBL" id="MFC5503425.1"/>
    </source>
</evidence>
<dbReference type="SUPFAM" id="SSF53756">
    <property type="entry name" value="UDP-Glycosyltransferase/glycogen phosphorylase"/>
    <property type="match status" value="1"/>
</dbReference>
<dbReference type="RefSeq" id="WP_386741137.1">
    <property type="nucleotide sequence ID" value="NZ_JBHSMG010000005.1"/>
</dbReference>
<gene>
    <name evidence="5" type="ORF">ACFPJ4_14345</name>
</gene>
<reference evidence="6" key="1">
    <citation type="journal article" date="2019" name="Int. J. Syst. Evol. Microbiol.">
        <title>The Global Catalogue of Microorganisms (GCM) 10K type strain sequencing project: providing services to taxonomists for standard genome sequencing and annotation.</title>
        <authorList>
            <consortium name="The Broad Institute Genomics Platform"/>
            <consortium name="The Broad Institute Genome Sequencing Center for Infectious Disease"/>
            <person name="Wu L."/>
            <person name="Ma J."/>
        </authorList>
    </citation>
    <scope>NUCLEOTIDE SEQUENCE [LARGE SCALE GENOMIC DNA]</scope>
    <source>
        <strain evidence="6">CGMCC 4.6997</strain>
    </source>
</reference>
<evidence type="ECO:0000259" key="3">
    <source>
        <dbReference type="Pfam" id="PF00534"/>
    </source>
</evidence>
<evidence type="ECO:0000256" key="2">
    <source>
        <dbReference type="ARBA" id="ARBA00022679"/>
    </source>
</evidence>
<dbReference type="Proteomes" id="UP001596039">
    <property type="component" value="Unassembled WGS sequence"/>
</dbReference>
<dbReference type="InterPro" id="IPR028098">
    <property type="entry name" value="Glyco_trans_4-like_N"/>
</dbReference>
<accession>A0ABW0NTM7</accession>
<comment type="caution">
    <text evidence="5">The sequence shown here is derived from an EMBL/GenBank/DDBJ whole genome shotgun (WGS) entry which is preliminary data.</text>
</comment>
<dbReference type="CDD" id="cd03809">
    <property type="entry name" value="GT4_MtfB-like"/>
    <property type="match status" value="1"/>
</dbReference>
<name>A0ABW0NTM7_9MICO</name>
<keyword evidence="6" id="KW-1185">Reference proteome</keyword>
<dbReference type="EMBL" id="JBHSMG010000005">
    <property type="protein sequence ID" value="MFC5503425.1"/>
    <property type="molecule type" value="Genomic_DNA"/>
</dbReference>
<dbReference type="InterPro" id="IPR001296">
    <property type="entry name" value="Glyco_trans_1"/>
</dbReference>
<dbReference type="PANTHER" id="PTHR46401">
    <property type="entry name" value="GLYCOSYLTRANSFERASE WBBK-RELATED"/>
    <property type="match status" value="1"/>
</dbReference>
<evidence type="ECO:0000313" key="6">
    <source>
        <dbReference type="Proteomes" id="UP001596039"/>
    </source>
</evidence>
<keyword evidence="2" id="KW-0808">Transferase</keyword>